<feature type="region of interest" description="Disordered" evidence="1">
    <location>
        <begin position="20"/>
        <end position="97"/>
    </location>
</feature>
<protein>
    <submittedName>
        <fullName evidence="3">AAA-ATPase-like domain-containing protein</fullName>
    </submittedName>
</protein>
<evidence type="ECO:0000313" key="3">
    <source>
        <dbReference type="EMBL" id="KAF7318854.1"/>
    </source>
</evidence>
<evidence type="ECO:0000256" key="1">
    <source>
        <dbReference type="SAM" id="MobiDB-lite"/>
    </source>
</evidence>
<keyword evidence="4" id="KW-1185">Reference proteome</keyword>
<organism evidence="3 4">
    <name type="scientific">Mycena chlorophos</name>
    <name type="common">Agaric fungus</name>
    <name type="synonym">Agaricus chlorophos</name>
    <dbReference type="NCBI Taxonomy" id="658473"/>
    <lineage>
        <taxon>Eukaryota</taxon>
        <taxon>Fungi</taxon>
        <taxon>Dikarya</taxon>
        <taxon>Basidiomycota</taxon>
        <taxon>Agaricomycotina</taxon>
        <taxon>Agaricomycetes</taxon>
        <taxon>Agaricomycetidae</taxon>
        <taxon>Agaricales</taxon>
        <taxon>Marasmiineae</taxon>
        <taxon>Mycenaceae</taxon>
        <taxon>Mycena</taxon>
    </lineage>
</organism>
<sequence>MHPTTSTDVVKHVDAAVQTTYSPGSRSIRTVPDRAPPPPFSLVPLSPISDASTVSGPPSPSAASSSSSSRKRSASPTNIRVVGPQSGSAKRVKLSSPRAEAVPLNLPRLDDKFLDFHERSPMFVDQRDVLLTLPEEYRYAILRPPRFGKTTLISMLERFYDVSAPLQFPRLFPDAARGRGQHLCLHLAFAPPFGNDIIDSFTYGIVMQLMVFLRKYSAELANPDIASFPRDADKLLRRVLGLVRQRKHTLFVSIDDFDAPFRPPLKQSIFKAVEGVQEIADAMDNCLWTPLAEASDVVKKLVLAGCLLPQRSLLARLQPTIAPNPLEQVCGFPERQAIDLARRVLDQDIEADRLERFAGQYIFSSSTPHQFLHPQQVLTWARKEAGETPTNDSSFKLLATLLQLVSDEASVAGALTVDDLIDALVCGAIQVDGGMECFLNNDLSRPTWRALAYAGAFTCDPSSPTTFWLSNSAAALSVIHQRVDRIAQQRYNLSATVMLGWSYLLEGIPKNLRTLVETILRKQFQRCLGNPHEPNLRGIFELAFRANHALGHKQPLPLIASPYSQDTTMLEIPCWVYDDTFYSFNLITLTLRGLWRAENPNNDNVDPPKRDLETLYAKILEETEPELLARRYRVWSPKLNAMETRSVGSYVATQHPDYFQFVAVGGAHVLYRGPPPPKREPETQDCDEDGYPIFSD</sequence>
<dbReference type="Pfam" id="PF09820">
    <property type="entry name" value="AAA-ATPase_like"/>
    <property type="match status" value="1"/>
</dbReference>
<dbReference type="EMBL" id="JACAZE010000003">
    <property type="protein sequence ID" value="KAF7318854.1"/>
    <property type="molecule type" value="Genomic_DNA"/>
</dbReference>
<evidence type="ECO:0000313" key="4">
    <source>
        <dbReference type="Proteomes" id="UP000613580"/>
    </source>
</evidence>
<dbReference type="InterPro" id="IPR018631">
    <property type="entry name" value="AAA-ATPase-like_dom"/>
</dbReference>
<proteinExistence type="predicted"/>
<accession>A0A8H6WHJ0</accession>
<dbReference type="Proteomes" id="UP000613580">
    <property type="component" value="Unassembled WGS sequence"/>
</dbReference>
<comment type="caution">
    <text evidence="3">The sequence shown here is derived from an EMBL/GenBank/DDBJ whole genome shotgun (WGS) entry which is preliminary data.</text>
</comment>
<dbReference type="OrthoDB" id="5380555at2759"/>
<reference evidence="3" key="1">
    <citation type="submission" date="2020-05" db="EMBL/GenBank/DDBJ databases">
        <title>Mycena genomes resolve the evolution of fungal bioluminescence.</title>
        <authorList>
            <person name="Tsai I.J."/>
        </authorList>
    </citation>
    <scope>NUCLEOTIDE SEQUENCE</scope>
    <source>
        <strain evidence="3">110903Hualien_Pintung</strain>
    </source>
</reference>
<dbReference type="AlphaFoldDB" id="A0A8H6WHJ0"/>
<feature type="domain" description="AAA-ATPase-like" evidence="2">
    <location>
        <begin position="112"/>
        <end position="271"/>
    </location>
</feature>
<name>A0A8H6WHJ0_MYCCL</name>
<feature type="compositionally biased region" description="Low complexity" evidence="1">
    <location>
        <begin position="42"/>
        <end position="68"/>
    </location>
</feature>
<gene>
    <name evidence="3" type="ORF">HMN09_00220900</name>
</gene>
<evidence type="ECO:0000259" key="2">
    <source>
        <dbReference type="Pfam" id="PF09820"/>
    </source>
</evidence>
<feature type="region of interest" description="Disordered" evidence="1">
    <location>
        <begin position="672"/>
        <end position="696"/>
    </location>
</feature>